<sequence length="186" mass="20990">MKARIAPGTFRQVGPVAWVIAVVGGRQARSGPLTLFLTLGRNRPLFRGWLQFARKLMPGGKLPRQDTELVILRVAHARRCGYEQRHHIRLGKRAGLTDDDIARIETDSADGWTPRQRAILAAVDQLLADHDIDDPTWALLRTHLDEEACIELCFLVGHYEMLATTITALRVQPDPPKRDRQFMAGR</sequence>
<dbReference type="InterPro" id="IPR003779">
    <property type="entry name" value="CMD-like"/>
</dbReference>
<dbReference type="SUPFAM" id="SSF69118">
    <property type="entry name" value="AhpD-like"/>
    <property type="match status" value="1"/>
</dbReference>
<dbReference type="Gene3D" id="1.20.1290.10">
    <property type="entry name" value="AhpD-like"/>
    <property type="match status" value="1"/>
</dbReference>
<keyword evidence="2" id="KW-0575">Peroxidase</keyword>
<evidence type="ECO:0000313" key="2">
    <source>
        <dbReference type="EMBL" id="TCO62786.1"/>
    </source>
</evidence>
<dbReference type="GO" id="GO:0051920">
    <property type="term" value="F:peroxiredoxin activity"/>
    <property type="evidence" value="ECO:0007669"/>
    <property type="project" value="InterPro"/>
</dbReference>
<feature type="domain" description="Carboxymuconolactone decarboxylase-like" evidence="1">
    <location>
        <begin position="45"/>
        <end position="124"/>
    </location>
</feature>
<organism evidence="2 3">
    <name type="scientific">Actinocrispum wychmicini</name>
    <dbReference type="NCBI Taxonomy" id="1213861"/>
    <lineage>
        <taxon>Bacteria</taxon>
        <taxon>Bacillati</taxon>
        <taxon>Actinomycetota</taxon>
        <taxon>Actinomycetes</taxon>
        <taxon>Pseudonocardiales</taxon>
        <taxon>Pseudonocardiaceae</taxon>
        <taxon>Actinocrispum</taxon>
    </lineage>
</organism>
<dbReference type="AlphaFoldDB" id="A0A4R2JZD1"/>
<dbReference type="Proteomes" id="UP000295680">
    <property type="component" value="Unassembled WGS sequence"/>
</dbReference>
<proteinExistence type="predicted"/>
<evidence type="ECO:0000313" key="3">
    <source>
        <dbReference type="Proteomes" id="UP000295680"/>
    </source>
</evidence>
<comment type="caution">
    <text evidence="2">The sequence shown here is derived from an EMBL/GenBank/DDBJ whole genome shotgun (WGS) entry which is preliminary data.</text>
</comment>
<dbReference type="Pfam" id="PF02627">
    <property type="entry name" value="CMD"/>
    <property type="match status" value="1"/>
</dbReference>
<dbReference type="EMBL" id="SLWS01000002">
    <property type="protein sequence ID" value="TCO62786.1"/>
    <property type="molecule type" value="Genomic_DNA"/>
</dbReference>
<dbReference type="PANTHER" id="PTHR34846">
    <property type="entry name" value="4-CARBOXYMUCONOLACTONE DECARBOXYLASE FAMILY PROTEIN (AFU_ORTHOLOGUE AFUA_6G11590)"/>
    <property type="match status" value="1"/>
</dbReference>
<dbReference type="PANTHER" id="PTHR34846:SF5">
    <property type="entry name" value="CARBOXYMUCONOLACTONE DECARBOXYLASE-LIKE DOMAIN-CONTAINING PROTEIN"/>
    <property type="match status" value="1"/>
</dbReference>
<keyword evidence="2" id="KW-0560">Oxidoreductase</keyword>
<dbReference type="RefSeq" id="WP_132114807.1">
    <property type="nucleotide sequence ID" value="NZ_SLWS01000002.1"/>
</dbReference>
<gene>
    <name evidence="2" type="ORF">EV192_102925</name>
</gene>
<evidence type="ECO:0000259" key="1">
    <source>
        <dbReference type="Pfam" id="PF02627"/>
    </source>
</evidence>
<protein>
    <submittedName>
        <fullName evidence="2">AhpD family alkylhydroperoxidase</fullName>
    </submittedName>
</protein>
<accession>A0A4R2JZD1</accession>
<dbReference type="OrthoDB" id="4704294at2"/>
<dbReference type="InterPro" id="IPR029032">
    <property type="entry name" value="AhpD-like"/>
</dbReference>
<keyword evidence="3" id="KW-1185">Reference proteome</keyword>
<name>A0A4R2JZD1_9PSEU</name>
<reference evidence="2 3" key="1">
    <citation type="submission" date="2019-03" db="EMBL/GenBank/DDBJ databases">
        <title>Genomic Encyclopedia of Type Strains, Phase IV (KMG-IV): sequencing the most valuable type-strain genomes for metagenomic binning, comparative biology and taxonomic classification.</title>
        <authorList>
            <person name="Goeker M."/>
        </authorList>
    </citation>
    <scope>NUCLEOTIDE SEQUENCE [LARGE SCALE GENOMIC DNA]</scope>
    <source>
        <strain evidence="2 3">DSM 45934</strain>
    </source>
</reference>